<dbReference type="Proteomes" id="UP000274358">
    <property type="component" value="Unassembled WGS sequence"/>
</dbReference>
<organism evidence="2 3">
    <name type="scientific">Dyella choica</name>
    <dbReference type="NCBI Taxonomy" id="1927959"/>
    <lineage>
        <taxon>Bacteria</taxon>
        <taxon>Pseudomonadati</taxon>
        <taxon>Pseudomonadota</taxon>
        <taxon>Gammaproteobacteria</taxon>
        <taxon>Lysobacterales</taxon>
        <taxon>Rhodanobacteraceae</taxon>
        <taxon>Dyella</taxon>
    </lineage>
</organism>
<dbReference type="Pfam" id="PF17263">
    <property type="entry name" value="DUF5329"/>
    <property type="match status" value="1"/>
</dbReference>
<keyword evidence="3" id="KW-1185">Reference proteome</keyword>
<proteinExistence type="predicted"/>
<dbReference type="EMBL" id="RYYV01000006">
    <property type="protein sequence ID" value="RUL76190.1"/>
    <property type="molecule type" value="Genomic_DNA"/>
</dbReference>
<feature type="signal peptide" evidence="1">
    <location>
        <begin position="1"/>
        <end position="23"/>
    </location>
</feature>
<sequence>MQHRWFVAALVVAASLPAMSAYAALGMTGRQEVNALLAFVGNSHCTFIRNGSSYSAKDAQAHLQDKLDYLLRRDMVNTAEQFIERAGSQSSMSGKPYKVNCDGKEQLSADWLTNELQRLRKAKL</sequence>
<dbReference type="InterPro" id="IPR035242">
    <property type="entry name" value="DUF5329"/>
</dbReference>
<evidence type="ECO:0000313" key="3">
    <source>
        <dbReference type="Proteomes" id="UP000274358"/>
    </source>
</evidence>
<reference evidence="2 3" key="1">
    <citation type="submission" date="2018-12" db="EMBL/GenBank/DDBJ databases">
        <title>Dyella dinghuensis sp. nov. DHOA06 and Dyella choica sp. nov. 4M-K27, isolated from forest soil.</title>
        <authorList>
            <person name="Qiu L.-H."/>
            <person name="Gao Z.-H."/>
        </authorList>
    </citation>
    <scope>NUCLEOTIDE SEQUENCE [LARGE SCALE GENOMIC DNA]</scope>
    <source>
        <strain evidence="2 3">4M-K27</strain>
    </source>
</reference>
<feature type="chain" id="PRO_5018560135" description="DUF5329 domain-containing protein" evidence="1">
    <location>
        <begin position="24"/>
        <end position="124"/>
    </location>
</feature>
<evidence type="ECO:0008006" key="4">
    <source>
        <dbReference type="Google" id="ProtNLM"/>
    </source>
</evidence>
<name>A0A3S0R487_9GAMM</name>
<keyword evidence="1" id="KW-0732">Signal</keyword>
<comment type="caution">
    <text evidence="2">The sequence shown here is derived from an EMBL/GenBank/DDBJ whole genome shotgun (WGS) entry which is preliminary data.</text>
</comment>
<accession>A0A3S0R487</accession>
<evidence type="ECO:0000313" key="2">
    <source>
        <dbReference type="EMBL" id="RUL76190.1"/>
    </source>
</evidence>
<protein>
    <recommendedName>
        <fullName evidence="4">DUF5329 domain-containing protein</fullName>
    </recommendedName>
</protein>
<gene>
    <name evidence="2" type="ORF">EKH80_09885</name>
</gene>
<dbReference type="AlphaFoldDB" id="A0A3S0R487"/>
<evidence type="ECO:0000256" key="1">
    <source>
        <dbReference type="SAM" id="SignalP"/>
    </source>
</evidence>